<dbReference type="Proteomes" id="UP001164250">
    <property type="component" value="Chromosome 9"/>
</dbReference>
<keyword evidence="2" id="KW-1185">Reference proteome</keyword>
<protein>
    <submittedName>
        <fullName evidence="1">Uncharacterized protein</fullName>
    </submittedName>
</protein>
<reference evidence="2" key="1">
    <citation type="journal article" date="2023" name="G3 (Bethesda)">
        <title>Genome assembly and association tests identify interacting loci associated with vigor, precocity, and sex in interspecific pistachio rootstocks.</title>
        <authorList>
            <person name="Palmer W."/>
            <person name="Jacygrad E."/>
            <person name="Sagayaradj S."/>
            <person name="Cavanaugh K."/>
            <person name="Han R."/>
            <person name="Bertier L."/>
            <person name="Beede B."/>
            <person name="Kafkas S."/>
            <person name="Golino D."/>
            <person name="Preece J."/>
            <person name="Michelmore R."/>
        </authorList>
    </citation>
    <scope>NUCLEOTIDE SEQUENCE [LARGE SCALE GENOMIC DNA]</scope>
</reference>
<gene>
    <name evidence="1" type="ORF">Patl1_32175</name>
</gene>
<name>A0ACC1ANM3_9ROSI</name>
<comment type="caution">
    <text evidence="1">The sequence shown here is derived from an EMBL/GenBank/DDBJ whole genome shotgun (WGS) entry which is preliminary data.</text>
</comment>
<organism evidence="1 2">
    <name type="scientific">Pistacia atlantica</name>
    <dbReference type="NCBI Taxonomy" id="434234"/>
    <lineage>
        <taxon>Eukaryota</taxon>
        <taxon>Viridiplantae</taxon>
        <taxon>Streptophyta</taxon>
        <taxon>Embryophyta</taxon>
        <taxon>Tracheophyta</taxon>
        <taxon>Spermatophyta</taxon>
        <taxon>Magnoliopsida</taxon>
        <taxon>eudicotyledons</taxon>
        <taxon>Gunneridae</taxon>
        <taxon>Pentapetalae</taxon>
        <taxon>rosids</taxon>
        <taxon>malvids</taxon>
        <taxon>Sapindales</taxon>
        <taxon>Anacardiaceae</taxon>
        <taxon>Pistacia</taxon>
    </lineage>
</organism>
<evidence type="ECO:0000313" key="2">
    <source>
        <dbReference type="Proteomes" id="UP001164250"/>
    </source>
</evidence>
<accession>A0ACC1ANM3</accession>
<dbReference type="EMBL" id="CM047905">
    <property type="protein sequence ID" value="KAJ0088243.1"/>
    <property type="molecule type" value="Genomic_DNA"/>
</dbReference>
<proteinExistence type="predicted"/>
<sequence>MPAIRSSLNFYLKPLFLSHSFISFSKFAIPKQVLSPRNLCALASAESAASYNGGRSGALSPPLVTEELHRIDVNPPKGTRDFPPEDMRLRNWLFHNFREVSRLFGFEEVDFPVLESEALFIRKAGEEIRDQLYCFEDRGNRRVALRPELTPSLARLVIQKGKSVPLPLKWFAVGQCWRYERMTRGRRREHYQWNMDIIGVPEVTAEAELISSIITFFKRIGISESDVGFRVSSRKVLQEVLRCYSIPENLFGKVCIIIDKIEKLPLDVIKNDLKSVGISEEAIEELLRVLSIKSLTELEAIGIALPCTVLAKSCWHISNGDARLLICNIDLMHLRLLSNSRKMYYVGNAYSSFVCYIYVIAEILGGAGEAVADLKLLFSLVENFGYSDWIQFDASVVRGLAYYTGIVFECFDRDGKLRALCGGGRYDRLLSTFGGDDIPACGFGFGDAVIVELLKEKGLLPELDLQVENIVCALDHNLQGAAATVATILRGKGQSVDLVLESKPLKWVFKRAARINAQRLILVGNTEWQKGMVGVKILSSGEQYEIKLGELE</sequence>
<evidence type="ECO:0000313" key="1">
    <source>
        <dbReference type="EMBL" id="KAJ0088243.1"/>
    </source>
</evidence>